<dbReference type="Gene3D" id="3.30.200.20">
    <property type="entry name" value="Phosphorylase Kinase, domain 1"/>
    <property type="match status" value="1"/>
</dbReference>
<dbReference type="InterPro" id="IPR011009">
    <property type="entry name" value="Kinase-like_dom_sf"/>
</dbReference>
<dbReference type="GO" id="GO:0051301">
    <property type="term" value="P:cell division"/>
    <property type="evidence" value="ECO:0007669"/>
    <property type="project" value="TreeGrafter"/>
</dbReference>
<dbReference type="Pfam" id="PF00515">
    <property type="entry name" value="TPR_1"/>
    <property type="match status" value="2"/>
</dbReference>
<dbReference type="PANTHER" id="PTHR12558:SF13">
    <property type="entry name" value="CELL DIVISION CYCLE PROTEIN 27 HOMOLOG"/>
    <property type="match status" value="1"/>
</dbReference>
<feature type="repeat" description="TPR" evidence="1">
    <location>
        <begin position="512"/>
        <end position="545"/>
    </location>
</feature>
<evidence type="ECO:0000256" key="1">
    <source>
        <dbReference type="PROSITE-ProRule" id="PRU00339"/>
    </source>
</evidence>
<feature type="repeat" description="TPR" evidence="1">
    <location>
        <begin position="444"/>
        <end position="477"/>
    </location>
</feature>
<feature type="repeat" description="TPR" evidence="1">
    <location>
        <begin position="580"/>
        <end position="613"/>
    </location>
</feature>
<organism evidence="5 6">
    <name type="scientific">Moorena producens (strain JHB)</name>
    <dbReference type="NCBI Taxonomy" id="1454205"/>
    <lineage>
        <taxon>Bacteria</taxon>
        <taxon>Bacillati</taxon>
        <taxon>Cyanobacteriota</taxon>
        <taxon>Cyanophyceae</taxon>
        <taxon>Coleofasciculales</taxon>
        <taxon>Coleofasciculaceae</taxon>
        <taxon>Moorena</taxon>
    </lineage>
</organism>
<keyword evidence="1" id="KW-0802">TPR repeat</keyword>
<evidence type="ECO:0000259" key="4">
    <source>
        <dbReference type="PROSITE" id="PS50011"/>
    </source>
</evidence>
<keyword evidence="2" id="KW-0547">Nucleotide-binding</keyword>
<dbReference type="GO" id="GO:0016567">
    <property type="term" value="P:protein ubiquitination"/>
    <property type="evidence" value="ECO:0007669"/>
    <property type="project" value="TreeGrafter"/>
</dbReference>
<feature type="repeat" description="TPR" evidence="1">
    <location>
        <begin position="410"/>
        <end position="443"/>
    </location>
</feature>
<dbReference type="Pfam" id="PF00069">
    <property type="entry name" value="Pkinase"/>
    <property type="match status" value="1"/>
</dbReference>
<dbReference type="EMBL" id="CP017708">
    <property type="protein sequence ID" value="AOY82995.1"/>
    <property type="molecule type" value="Genomic_DNA"/>
</dbReference>
<feature type="repeat" description="TPR" evidence="1">
    <location>
        <begin position="478"/>
        <end position="511"/>
    </location>
</feature>
<gene>
    <name evidence="5" type="ORF">BJP36_26850</name>
</gene>
<sequence>MNLGLGQTIGGRYKIIRQLGQGGFGQTFVAEDQHLPGENQCVVKQLKPVATDPLTLQTARRLFETEAQILHQLGSHEQIPQLFAYFEENQEFYLVQELIEGEDLSQELVPGTQLNEHQVISLLQEILEVLEFVHQRRIIHRDINPQNILRRKSDGKLVLIDFGAVKQVSTQILEGGNTGFTVAIGTPGYRPSEQANGYPRLSSDIYAVGMIGIVGLTGLRPHQLPLDADTGEISWHNQISVSAELADSLDKMVRYDFRERYQSATLALQALTTITNNNNTNPNTTKTGATLMLGIASSIQPLLPKPRRFRLKPYQVLLYTGVIGLGFAATVFMVHTFRGANATDWYNRGETFLELKRYEQALNAYNRAVEIRSEYAPAWQGQGKTLFALKYYEEALNAYDQAIQIEPDYSAAWKGRGKTLEQLERYDGAIKAFNSALELQPNDLDAWISLGNVQVKSKNYFDAIASFDQALKLQPDSYQAWYRRGWALHNLRRYKAAVESYDRALDYKPNSAEAWYQRGNDLSNLRKYKDAAKSYQQAVQFQPNFYQAWYSWGNTLNQLGKYQEALGSFDQAVKLQPKSYQAWYSRGWTLHQVQRYEDALEAYYKAIKLKSKPYQAWYSRGNTFYKLERYKDAIASYQQAVNYKPDYSQAWYSLGNALVKRNKYKKAIAAYDKAVRYQPKYREAIKARERASSELEAQKREQGIGNRQ</sequence>
<dbReference type="PROSITE" id="PS00107">
    <property type="entry name" value="PROTEIN_KINASE_ATP"/>
    <property type="match status" value="1"/>
</dbReference>
<dbReference type="InterPro" id="IPR017441">
    <property type="entry name" value="Protein_kinase_ATP_BS"/>
</dbReference>
<dbReference type="InterPro" id="IPR019734">
    <property type="entry name" value="TPR_rpt"/>
</dbReference>
<dbReference type="PROSITE" id="PS50011">
    <property type="entry name" value="PROTEIN_KINASE_DOM"/>
    <property type="match status" value="1"/>
</dbReference>
<dbReference type="SUPFAM" id="SSF48452">
    <property type="entry name" value="TPR-like"/>
    <property type="match status" value="1"/>
</dbReference>
<reference evidence="6" key="1">
    <citation type="submission" date="2016-10" db="EMBL/GenBank/DDBJ databases">
        <title>Comparative genomics uncovers the prolific and rare metabolic potential of the cyanobacterial genus Moorea.</title>
        <authorList>
            <person name="Leao T."/>
            <person name="Castelao G."/>
            <person name="Korobeynikov A."/>
            <person name="Monroe E.A."/>
            <person name="Podell S."/>
            <person name="Glukhov E."/>
            <person name="Allen E."/>
            <person name="Gerwick W.H."/>
            <person name="Gerwick L."/>
        </authorList>
    </citation>
    <scope>NUCLEOTIDE SEQUENCE [LARGE SCALE GENOMIC DNA]</scope>
    <source>
        <strain evidence="6">JHB</strain>
    </source>
</reference>
<dbReference type="GO" id="GO:0005524">
    <property type="term" value="F:ATP binding"/>
    <property type="evidence" value="ECO:0007669"/>
    <property type="project" value="UniProtKB-UniRule"/>
</dbReference>
<dbReference type="CDD" id="cd14014">
    <property type="entry name" value="STKc_PknB_like"/>
    <property type="match status" value="1"/>
</dbReference>
<feature type="repeat" description="TPR" evidence="1">
    <location>
        <begin position="376"/>
        <end position="409"/>
    </location>
</feature>
<dbReference type="GO" id="GO:0004672">
    <property type="term" value="F:protein kinase activity"/>
    <property type="evidence" value="ECO:0007669"/>
    <property type="project" value="InterPro"/>
</dbReference>
<dbReference type="Pfam" id="PF13432">
    <property type="entry name" value="TPR_16"/>
    <property type="match status" value="4"/>
</dbReference>
<dbReference type="GO" id="GO:0031145">
    <property type="term" value="P:anaphase-promoting complex-dependent catabolic process"/>
    <property type="evidence" value="ECO:0007669"/>
    <property type="project" value="TreeGrafter"/>
</dbReference>
<feature type="region of interest" description="Disordered" evidence="3">
    <location>
        <begin position="689"/>
        <end position="708"/>
    </location>
</feature>
<name>A0A1D9G678_MOOP1</name>
<dbReference type="Proteomes" id="UP000176944">
    <property type="component" value="Chromosome"/>
</dbReference>
<dbReference type="InterPro" id="IPR011990">
    <property type="entry name" value="TPR-like_helical_dom_sf"/>
</dbReference>
<dbReference type="SUPFAM" id="SSF48439">
    <property type="entry name" value="Protein prenylyltransferase"/>
    <property type="match status" value="1"/>
</dbReference>
<dbReference type="GO" id="GO:0005737">
    <property type="term" value="C:cytoplasm"/>
    <property type="evidence" value="ECO:0007669"/>
    <property type="project" value="TreeGrafter"/>
</dbReference>
<proteinExistence type="predicted"/>
<feature type="binding site" evidence="2">
    <location>
        <position position="44"/>
    </location>
    <ligand>
        <name>ATP</name>
        <dbReference type="ChEBI" id="CHEBI:30616"/>
    </ligand>
</feature>
<feature type="repeat" description="TPR" evidence="1">
    <location>
        <begin position="614"/>
        <end position="647"/>
    </location>
</feature>
<dbReference type="AlphaFoldDB" id="A0A1D9G678"/>
<dbReference type="Gene3D" id="1.10.510.10">
    <property type="entry name" value="Transferase(Phosphotransferase) domain 1"/>
    <property type="match status" value="1"/>
</dbReference>
<feature type="repeat" description="TPR" evidence="1">
    <location>
        <begin position="342"/>
        <end position="375"/>
    </location>
</feature>
<protein>
    <submittedName>
        <fullName evidence="5">Tetratricopeptide repeat protein</fullName>
    </submittedName>
</protein>
<evidence type="ECO:0000256" key="2">
    <source>
        <dbReference type="PROSITE-ProRule" id="PRU10141"/>
    </source>
</evidence>
<dbReference type="Gene3D" id="1.25.40.10">
    <property type="entry name" value="Tetratricopeptide repeat domain"/>
    <property type="match status" value="4"/>
</dbReference>
<keyword evidence="2" id="KW-0067">ATP-binding</keyword>
<feature type="repeat" description="TPR" evidence="1">
    <location>
        <begin position="648"/>
        <end position="681"/>
    </location>
</feature>
<accession>A0A1D9G678</accession>
<feature type="domain" description="Protein kinase" evidence="4">
    <location>
        <begin position="13"/>
        <end position="272"/>
    </location>
</feature>
<dbReference type="SUPFAM" id="SSF56112">
    <property type="entry name" value="Protein kinase-like (PK-like)"/>
    <property type="match status" value="1"/>
</dbReference>
<dbReference type="PROSITE" id="PS50005">
    <property type="entry name" value="TPR"/>
    <property type="match status" value="10"/>
</dbReference>
<dbReference type="PROSITE" id="PS50293">
    <property type="entry name" value="TPR_REGION"/>
    <property type="match status" value="9"/>
</dbReference>
<evidence type="ECO:0000313" key="5">
    <source>
        <dbReference type="EMBL" id="AOY82995.1"/>
    </source>
</evidence>
<dbReference type="InterPro" id="IPR000719">
    <property type="entry name" value="Prot_kinase_dom"/>
</dbReference>
<feature type="compositionally biased region" description="Basic and acidic residues" evidence="3">
    <location>
        <begin position="689"/>
        <end position="702"/>
    </location>
</feature>
<dbReference type="SMART" id="SM00028">
    <property type="entry name" value="TPR"/>
    <property type="match status" value="10"/>
</dbReference>
<dbReference type="PANTHER" id="PTHR12558">
    <property type="entry name" value="CELL DIVISION CYCLE 16,23,27"/>
    <property type="match status" value="1"/>
</dbReference>
<evidence type="ECO:0000256" key="3">
    <source>
        <dbReference type="SAM" id="MobiDB-lite"/>
    </source>
</evidence>
<feature type="repeat" description="TPR" evidence="1">
    <location>
        <begin position="546"/>
        <end position="579"/>
    </location>
</feature>
<evidence type="ECO:0000313" key="6">
    <source>
        <dbReference type="Proteomes" id="UP000176944"/>
    </source>
</evidence>